<gene>
    <name evidence="2" type="ORF">ACFPZ3_42845</name>
</gene>
<dbReference type="RefSeq" id="WP_379520106.1">
    <property type="nucleotide sequence ID" value="NZ_JBHSPA010000055.1"/>
</dbReference>
<keyword evidence="1" id="KW-0812">Transmembrane</keyword>
<dbReference type="EMBL" id="JBHSPA010000055">
    <property type="protein sequence ID" value="MFC5830632.1"/>
    <property type="molecule type" value="Genomic_DNA"/>
</dbReference>
<evidence type="ECO:0000313" key="2">
    <source>
        <dbReference type="EMBL" id="MFC5830632.1"/>
    </source>
</evidence>
<keyword evidence="1" id="KW-0472">Membrane</keyword>
<keyword evidence="3" id="KW-1185">Reference proteome</keyword>
<evidence type="ECO:0000256" key="1">
    <source>
        <dbReference type="SAM" id="Phobius"/>
    </source>
</evidence>
<accession>A0ABW1CZG7</accession>
<name>A0ABW1CZG7_9ACTN</name>
<keyword evidence="1" id="KW-1133">Transmembrane helix</keyword>
<feature type="transmembrane region" description="Helical" evidence="1">
    <location>
        <begin position="12"/>
        <end position="34"/>
    </location>
</feature>
<dbReference type="Proteomes" id="UP001596058">
    <property type="component" value="Unassembled WGS sequence"/>
</dbReference>
<dbReference type="InterPro" id="IPR025447">
    <property type="entry name" value="DUF4192"/>
</dbReference>
<dbReference type="Pfam" id="PF13830">
    <property type="entry name" value="DUF4192"/>
    <property type="match status" value="1"/>
</dbReference>
<protein>
    <submittedName>
        <fullName evidence="2">DUF4192 domain-containing protein</fullName>
    </submittedName>
</protein>
<proteinExistence type="predicted"/>
<evidence type="ECO:0000313" key="3">
    <source>
        <dbReference type="Proteomes" id="UP001596058"/>
    </source>
</evidence>
<comment type="caution">
    <text evidence="2">The sequence shown here is derived from an EMBL/GenBank/DDBJ whole genome shotgun (WGS) entry which is preliminary data.</text>
</comment>
<reference evidence="3" key="1">
    <citation type="journal article" date="2019" name="Int. J. Syst. Evol. Microbiol.">
        <title>The Global Catalogue of Microorganisms (GCM) 10K type strain sequencing project: providing services to taxonomists for standard genome sequencing and annotation.</title>
        <authorList>
            <consortium name="The Broad Institute Genomics Platform"/>
            <consortium name="The Broad Institute Genome Sequencing Center for Infectious Disease"/>
            <person name="Wu L."/>
            <person name="Ma J."/>
        </authorList>
    </citation>
    <scope>NUCLEOTIDE SEQUENCE [LARGE SCALE GENOMIC DNA]</scope>
    <source>
        <strain evidence="3">CCUG 53903</strain>
    </source>
</reference>
<sequence length="349" mass="37606">MTASVRLSKPEDFITIVPYLLGYMPTMSLVALAFDEPITRVSSVLRFDLPADSSDAPDLASQLADMLIRNNAHTTLLIGYGPGAMVTPTVDAVAHAVEARDIKITDMLRCEDSRYWSYTCPNPECCPADGTPYDIGGNPAAAEAVLAGLVARPDREEFAATLSPVTGADREQITAATRAACGRARAMLDTTHDWYGETLRRTAEALEVTRSGAPLNADQVAWLGILLTAILNRDGAMTFLGRYDDDTHVRLWTELTRRVEAAFAAAPAALLAFAAYRIGQGTLARIAVERSLAADPEYRLAMMTRFALQQAIPPAVVASDMDFGDMAEEIAAKVSARPTGARPTLPEGW</sequence>
<organism evidence="2 3">
    <name type="scientific">Nonomuraea insulae</name>
    <dbReference type="NCBI Taxonomy" id="1616787"/>
    <lineage>
        <taxon>Bacteria</taxon>
        <taxon>Bacillati</taxon>
        <taxon>Actinomycetota</taxon>
        <taxon>Actinomycetes</taxon>
        <taxon>Streptosporangiales</taxon>
        <taxon>Streptosporangiaceae</taxon>
        <taxon>Nonomuraea</taxon>
    </lineage>
</organism>